<evidence type="ECO:0000313" key="2">
    <source>
        <dbReference type="EMBL" id="KAJ6217822.1"/>
    </source>
</evidence>
<organism evidence="2 3">
    <name type="scientific">Blomia tropicalis</name>
    <name type="common">Mite</name>
    <dbReference type="NCBI Taxonomy" id="40697"/>
    <lineage>
        <taxon>Eukaryota</taxon>
        <taxon>Metazoa</taxon>
        <taxon>Ecdysozoa</taxon>
        <taxon>Arthropoda</taxon>
        <taxon>Chelicerata</taxon>
        <taxon>Arachnida</taxon>
        <taxon>Acari</taxon>
        <taxon>Acariformes</taxon>
        <taxon>Sarcoptiformes</taxon>
        <taxon>Astigmata</taxon>
        <taxon>Glycyphagoidea</taxon>
        <taxon>Echimyopodidae</taxon>
        <taxon>Blomia</taxon>
    </lineage>
</organism>
<dbReference type="AlphaFoldDB" id="A0A9Q0M2S9"/>
<dbReference type="InterPro" id="IPR020843">
    <property type="entry name" value="ER"/>
</dbReference>
<proteinExistence type="predicted"/>
<keyword evidence="3" id="KW-1185">Reference proteome</keyword>
<dbReference type="Gene3D" id="3.40.50.720">
    <property type="entry name" value="NAD(P)-binding Rossmann-like Domain"/>
    <property type="match status" value="1"/>
</dbReference>
<evidence type="ECO:0000259" key="1">
    <source>
        <dbReference type="SMART" id="SM00829"/>
    </source>
</evidence>
<dbReference type="InterPro" id="IPR013149">
    <property type="entry name" value="ADH-like_C"/>
</dbReference>
<comment type="caution">
    <text evidence="2">The sequence shown here is derived from an EMBL/GenBank/DDBJ whole genome shotgun (WGS) entry which is preliminary data.</text>
</comment>
<name>A0A9Q0M2S9_BLOTA</name>
<dbReference type="SMART" id="SM00829">
    <property type="entry name" value="PKS_ER"/>
    <property type="match status" value="1"/>
</dbReference>
<protein>
    <recommendedName>
        <fullName evidence="1">Enoyl reductase (ER) domain-containing protein</fullName>
    </recommendedName>
</protein>
<dbReference type="Pfam" id="PF08240">
    <property type="entry name" value="ADH_N"/>
    <property type="match status" value="1"/>
</dbReference>
<dbReference type="OMA" id="MGCDRVI"/>
<dbReference type="PANTHER" id="PTHR43677:SF3">
    <property type="entry name" value="PROSTAGLANDIN REDUCTASE 3"/>
    <property type="match status" value="1"/>
</dbReference>
<dbReference type="GO" id="GO:0016491">
    <property type="term" value="F:oxidoreductase activity"/>
    <property type="evidence" value="ECO:0007669"/>
    <property type="project" value="InterPro"/>
</dbReference>
<dbReference type="PANTHER" id="PTHR43677">
    <property type="entry name" value="SHORT-CHAIN DEHYDROGENASE/REDUCTASE"/>
    <property type="match status" value="1"/>
</dbReference>
<feature type="domain" description="Enoyl reductase (ER)" evidence="1">
    <location>
        <begin position="17"/>
        <end position="336"/>
    </location>
</feature>
<dbReference type="Pfam" id="PF00107">
    <property type="entry name" value="ADH_zinc_N"/>
    <property type="match status" value="1"/>
</dbReference>
<dbReference type="InterPro" id="IPR036291">
    <property type="entry name" value="NAD(P)-bd_dom_sf"/>
</dbReference>
<dbReference type="EMBL" id="JAPWDV010000003">
    <property type="protein sequence ID" value="KAJ6217822.1"/>
    <property type="molecule type" value="Genomic_DNA"/>
</dbReference>
<dbReference type="Gene3D" id="3.90.180.10">
    <property type="entry name" value="Medium-chain alcohol dehydrogenases, catalytic domain"/>
    <property type="match status" value="1"/>
</dbReference>
<dbReference type="InterPro" id="IPR051397">
    <property type="entry name" value="Zn-ADH-like_protein"/>
</dbReference>
<accession>A0A9Q0M2S9</accession>
<dbReference type="InterPro" id="IPR013154">
    <property type="entry name" value="ADH-like_N"/>
</dbReference>
<dbReference type="GO" id="GO:0005739">
    <property type="term" value="C:mitochondrion"/>
    <property type="evidence" value="ECO:0007669"/>
    <property type="project" value="TreeGrafter"/>
</dbReference>
<sequence length="339" mass="37666">MFPLESKLLKVFQLSANFREAVRLTTETIRSISPDEILVKNMYVGVNATDLNVTAGRYFAHDPIPYRLGIESLGQIVMIGSNVTNFGVKQYVVTKPARMRAYSEYLVLNVHDDHVVRIDEPNPNCLTLLGTSGLTSAIGLSESARIMPGETVLITAAAGGLGHLAAQWAMLKGCRVIGLTSTAQKAEYLNGLHLERVINYRTEDLSQVLTAEYPNGIDVIWETVGSPLFEQLFEHLARKGRLVNVGATAGYKTVGYADIKIKDFIVKLHYGARTVIGFLLMDYKQQYKQYADELLDYYNRGLIHPKCQVTDEHNLDGVFNAIDNLHAGLNIGKMMVKLD</sequence>
<dbReference type="InterPro" id="IPR011032">
    <property type="entry name" value="GroES-like_sf"/>
</dbReference>
<dbReference type="Proteomes" id="UP001142055">
    <property type="component" value="Chromosome 3"/>
</dbReference>
<dbReference type="SUPFAM" id="SSF51735">
    <property type="entry name" value="NAD(P)-binding Rossmann-fold domains"/>
    <property type="match status" value="1"/>
</dbReference>
<reference evidence="2" key="1">
    <citation type="submission" date="2022-12" db="EMBL/GenBank/DDBJ databases">
        <title>Genome assemblies of Blomia tropicalis.</title>
        <authorList>
            <person name="Cui Y."/>
        </authorList>
    </citation>
    <scope>NUCLEOTIDE SEQUENCE</scope>
    <source>
        <tissue evidence="2">Adult mites</tissue>
    </source>
</reference>
<dbReference type="SUPFAM" id="SSF50129">
    <property type="entry name" value="GroES-like"/>
    <property type="match status" value="1"/>
</dbReference>
<evidence type="ECO:0000313" key="3">
    <source>
        <dbReference type="Proteomes" id="UP001142055"/>
    </source>
</evidence>
<gene>
    <name evidence="2" type="ORF">RDWZM_008979</name>
</gene>